<keyword evidence="2 10" id="KW-0808">Transferase</keyword>
<dbReference type="InterPro" id="IPR000591">
    <property type="entry name" value="DEP_dom"/>
</dbReference>
<dbReference type="Gene3D" id="3.30.810.10">
    <property type="entry name" value="2-Layer Sandwich"/>
    <property type="match status" value="1"/>
</dbReference>
<dbReference type="SMART" id="SM00330">
    <property type="entry name" value="PIPKc"/>
    <property type="match status" value="1"/>
</dbReference>
<evidence type="ECO:0000256" key="11">
    <source>
        <dbReference type="SAM" id="MobiDB-lite"/>
    </source>
</evidence>
<evidence type="ECO:0000256" key="2">
    <source>
        <dbReference type="ARBA" id="ARBA00022679"/>
    </source>
</evidence>
<dbReference type="RefSeq" id="XP_028967984.1">
    <property type="nucleotide sequence ID" value="XM_029112151.1"/>
</dbReference>
<dbReference type="Gene3D" id="1.10.10.10">
    <property type="entry name" value="Winged helix-like DNA-binding domain superfamily/Winged helix DNA-binding domain"/>
    <property type="match status" value="1"/>
</dbReference>
<dbReference type="GO" id="GO:0010008">
    <property type="term" value="C:endosome membrane"/>
    <property type="evidence" value="ECO:0007669"/>
    <property type="project" value="TreeGrafter"/>
</dbReference>
<dbReference type="GO" id="GO:0035556">
    <property type="term" value="P:intracellular signal transduction"/>
    <property type="evidence" value="ECO:0007669"/>
    <property type="project" value="InterPro"/>
</dbReference>
<evidence type="ECO:0000259" key="13">
    <source>
        <dbReference type="PROSITE" id="PS50186"/>
    </source>
</evidence>
<dbReference type="InterPro" id="IPR002423">
    <property type="entry name" value="Cpn60/GroEL/TCP-1"/>
</dbReference>
<keyword evidence="7" id="KW-0862">Zinc</keyword>
<feature type="domain" description="PIPK" evidence="14">
    <location>
        <begin position="1416"/>
        <end position="1735"/>
    </location>
</feature>
<dbReference type="KEGG" id="goe:100909092"/>
<evidence type="ECO:0000256" key="4">
    <source>
        <dbReference type="ARBA" id="ARBA00022741"/>
    </source>
</evidence>
<feature type="domain" description="DEP" evidence="13">
    <location>
        <begin position="234"/>
        <end position="312"/>
    </location>
</feature>
<evidence type="ECO:0000259" key="14">
    <source>
        <dbReference type="PROSITE" id="PS51455"/>
    </source>
</evidence>
<dbReference type="CDD" id="cd15725">
    <property type="entry name" value="FYVE_PIKfyve_Fab1"/>
    <property type="match status" value="1"/>
</dbReference>
<dbReference type="GO" id="GO:0005524">
    <property type="term" value="F:ATP binding"/>
    <property type="evidence" value="ECO:0007669"/>
    <property type="project" value="UniProtKB-UniRule"/>
</dbReference>
<feature type="region of interest" description="Disordered" evidence="11">
    <location>
        <begin position="1262"/>
        <end position="1288"/>
    </location>
</feature>
<dbReference type="SMART" id="SM00064">
    <property type="entry name" value="FYVE"/>
    <property type="match status" value="1"/>
</dbReference>
<feature type="region of interest" description="Disordered" evidence="11">
    <location>
        <begin position="714"/>
        <end position="771"/>
    </location>
</feature>
<dbReference type="GO" id="GO:0008270">
    <property type="term" value="F:zinc ion binding"/>
    <property type="evidence" value="ECO:0007669"/>
    <property type="project" value="UniProtKB-KW"/>
</dbReference>
<evidence type="ECO:0000313" key="15">
    <source>
        <dbReference type="Proteomes" id="UP000694867"/>
    </source>
</evidence>
<dbReference type="SUPFAM" id="SSF56104">
    <property type="entry name" value="SAICAR synthase-like"/>
    <property type="match status" value="1"/>
</dbReference>
<sequence>MTSQSDLEHYEWRAKGRKLDCVNSLSEFAPLPAAASEVEPPKTSTLNMASQLLYKAASTIVGETSPQKDDQDSIAEAKHTILQRITSILDQGGKVSSSDLSDSAFKQFWMPDSNCKECYECGAKFTTFKRRHHCRICGRIFCANCCNLDMIKKHKDDIDLRVCQYCAADILNYLRSKNTGRATETATVDPSRRDSVSFREEALWPHDPSYVVVVEHDIAEETDVKESLDVNRVWKRTLDVFPFQNHRFQELSYPNTATGTSLVTWIQAEFRTDRRAATAIGQRLIDAGLLETVGQPSVTQFVDATILYRPVGLSAGPTTEKEGDNADPLWVSEIAQDSRSSSEEQLSKDWIDASRPDRIAPKVSTNHVELDVQRNSAAVSRAQLQGEVEQVNSYGAWDLADGERVVGVDGAVDEVFLASTEQNSQPDEKRIPEAELNEIRMCLDSQYGHMEKEMLNQQLASNGLNSSWAEVIIPIVNRVASTVVPPPNNNDIRSFVHVKKVPGGTKKDTSIVWGTTFSKNLVHKDMRSSIENPKVLILQGAITYQRNESKIDTLEPIVMQEQDYVKYAIAKVKAYQPDVLVVEKSVSWLVRERIRDFNVSLITNSKKSVMERIAHLTGSSLVPGLDALGSPTLGTCERFSVEMFDISSTQTKSIATFSGCPVSLGCSVLLRGGNLSELSKLKKVLKFMIFMSYNWKLERAFLLNEVAVPPISGNMVDEDDVSQQDDYVESQSNTPPAPMSQSSVVETRELEPEAVEDNSDPLRSTDPETFPIISSPVVVEEPQNGERYYTHAQFRNILKNTLLSVSPFVKVNPPYMETPAGAACELRQYLPEELYTSEKLRVPMTTHVPLTKLEPTPPNIHDIEAWSKRSDIEILEPHPFLSLPATPLGKGRLRDNKRFRALLADYRARGGRIKKSCAKCIGDDEDHKNLKNQETKQIGTTVSKQQVPVEQDCFSPYNHQQMVVLFFIYSSLSKNAPGFCMDPGFIKMDFYANYDITLGRYLERYCLQPGYSCQCGLEMLQHDRKFVHDEGSIVLNTCKMDKIFLPQNDIFMWTFCRKCRYMSKVESMSKEAYNMSFAKYLELRFHGAAYTCRGSQATPCGHSIHHNHVQYFSTGHLVACFKYVPISIREIVLPPTMIRIKKQELSISKVSDEIRGLSEKSSEFYQTVLQVLMGIKDQVIATKHEVWLTQMLEIHKEQRAKSKEYIEKLNVQLTMPVSEDSAEENCWPIYNSLVRLKNHIADGVLTWNNLLTNFENARKKEEKITRSESVSKAPVETGVAGPLDNDNVDQNEVICDPMKLLENQELRSKSASAASSLTKDSISTDDSRSQSTAEEKLAPMISEELTVSVDAKQEKRGTVKTIFQQFLNTSATALISSPFPATEHYNLNLGMEPPIAVYDTEPSSIIAASLASSEYQSGSLRVRAQLSSIMAHLQESSPNKTIDVLELNNFTLPYSTSKPEQAQLHIDIQFQDASSRYFCRIYYAEQFRKVRSLLFPAGEERFLYSLARCIPWEAQGGKSGSIFCKTLDDRFILKEMSRSEMECFRQDFGIKYFEYISRASKRKHPTVLGKIVGVYRIGYTNSVTNNQCKMDLLVMENLFYERNINLKFDLKGSEQNRLVDDIERDDVVLLDENFMKQMCENPMYIRQHSKKVLLNAINNDSSFLAECKVMDYSLLVGIDTEKNEFVVGIIDYVRQFTWDKKAEMVFKSALSGKSPTVIWPSMYKTRFQSAMSKYFLAVPDRWTPLGKDSMLEIGFFCEGSHSHSCNCPKSFF</sequence>
<feature type="compositionally biased region" description="Basic and acidic residues" evidence="11">
    <location>
        <begin position="1325"/>
        <end position="1337"/>
    </location>
</feature>
<evidence type="ECO:0000256" key="9">
    <source>
        <dbReference type="PROSITE-ProRule" id="PRU00091"/>
    </source>
</evidence>
<dbReference type="Gene3D" id="3.30.800.10">
    <property type="entry name" value="Phosphatidylinositol Phosphate Kinase II Beta"/>
    <property type="match status" value="1"/>
</dbReference>
<dbReference type="PROSITE" id="PS50186">
    <property type="entry name" value="DEP"/>
    <property type="match status" value="1"/>
</dbReference>
<dbReference type="GeneID" id="100909092"/>
<protein>
    <recommendedName>
        <fullName evidence="1">1-phosphatidylinositol-3-phosphate 5-kinase</fullName>
        <ecNumber evidence="1">2.7.1.150</ecNumber>
    </recommendedName>
</protein>
<organism evidence="15 16">
    <name type="scientific">Galendromus occidentalis</name>
    <name type="common">western predatory mite</name>
    <dbReference type="NCBI Taxonomy" id="34638"/>
    <lineage>
        <taxon>Eukaryota</taxon>
        <taxon>Metazoa</taxon>
        <taxon>Ecdysozoa</taxon>
        <taxon>Arthropoda</taxon>
        <taxon>Chelicerata</taxon>
        <taxon>Arachnida</taxon>
        <taxon>Acari</taxon>
        <taxon>Parasitiformes</taxon>
        <taxon>Mesostigmata</taxon>
        <taxon>Gamasina</taxon>
        <taxon>Phytoseioidea</taxon>
        <taxon>Phytoseiidae</taxon>
        <taxon>Typhlodrominae</taxon>
        <taxon>Galendromus</taxon>
    </lineage>
</organism>
<dbReference type="InterPro" id="IPR002498">
    <property type="entry name" value="PInositol-4-P-4/5-kinase_core"/>
</dbReference>
<dbReference type="PANTHER" id="PTHR45748:SF7">
    <property type="entry name" value="1-PHOSPHATIDYLINOSITOL 3-PHOSPHATE 5-KINASE-RELATED"/>
    <property type="match status" value="1"/>
</dbReference>
<dbReference type="GO" id="GO:0046854">
    <property type="term" value="P:phosphatidylinositol phosphate biosynthetic process"/>
    <property type="evidence" value="ECO:0007669"/>
    <property type="project" value="TreeGrafter"/>
</dbReference>
<keyword evidence="8 10" id="KW-0067">ATP-binding</keyword>
<evidence type="ECO:0000256" key="3">
    <source>
        <dbReference type="ARBA" id="ARBA00022723"/>
    </source>
</evidence>
<evidence type="ECO:0000256" key="7">
    <source>
        <dbReference type="ARBA" id="ARBA00022833"/>
    </source>
</evidence>
<dbReference type="Pfam" id="PF01363">
    <property type="entry name" value="FYVE"/>
    <property type="match status" value="1"/>
</dbReference>
<dbReference type="InterPro" id="IPR027484">
    <property type="entry name" value="PInositol-4-P-5-kinase_N"/>
</dbReference>
<dbReference type="PANTHER" id="PTHR45748">
    <property type="entry name" value="1-PHOSPHATIDYLINOSITOL 3-PHOSPHATE 5-KINASE-RELATED"/>
    <property type="match status" value="1"/>
</dbReference>
<feature type="domain" description="FYVE-type" evidence="12">
    <location>
        <begin position="112"/>
        <end position="171"/>
    </location>
</feature>
<dbReference type="InterPro" id="IPR044769">
    <property type="entry name" value="PIKfyve_PIPKc"/>
</dbReference>
<feature type="compositionally biased region" description="Acidic residues" evidence="11">
    <location>
        <begin position="716"/>
        <end position="728"/>
    </location>
</feature>
<dbReference type="InterPro" id="IPR027483">
    <property type="entry name" value="PInositol-4-P-4/5-kinase_C_sf"/>
</dbReference>
<evidence type="ECO:0000256" key="1">
    <source>
        <dbReference type="ARBA" id="ARBA00012009"/>
    </source>
</evidence>
<dbReference type="InterPro" id="IPR027409">
    <property type="entry name" value="GroEL-like_apical_dom_sf"/>
</dbReference>
<dbReference type="Pfam" id="PF00118">
    <property type="entry name" value="Cpn60_TCP1"/>
    <property type="match status" value="1"/>
</dbReference>
<dbReference type="SUPFAM" id="SSF52029">
    <property type="entry name" value="GroEL apical domain-like"/>
    <property type="match status" value="1"/>
</dbReference>
<dbReference type="Gene3D" id="3.50.7.10">
    <property type="entry name" value="GroEL"/>
    <property type="match status" value="1"/>
</dbReference>
<name>A0AAJ7SG25_9ACAR</name>
<dbReference type="SUPFAM" id="SSF57903">
    <property type="entry name" value="FYVE/PHD zinc finger"/>
    <property type="match status" value="1"/>
</dbReference>
<evidence type="ECO:0000313" key="16">
    <source>
        <dbReference type="RefSeq" id="XP_028967984.1"/>
    </source>
</evidence>
<keyword evidence="15" id="KW-1185">Reference proteome</keyword>
<dbReference type="PROSITE" id="PS51455">
    <property type="entry name" value="PIPK"/>
    <property type="match status" value="1"/>
</dbReference>
<dbReference type="Pfam" id="PF00610">
    <property type="entry name" value="DEP"/>
    <property type="match status" value="1"/>
</dbReference>
<keyword evidence="5 9" id="KW-0863">Zinc-finger</keyword>
<dbReference type="EC" id="2.7.1.150" evidence="1"/>
<dbReference type="InterPro" id="IPR017455">
    <property type="entry name" value="Znf_FYVE-rel"/>
</dbReference>
<keyword evidence="3" id="KW-0479">Metal-binding</keyword>
<dbReference type="InterPro" id="IPR036390">
    <property type="entry name" value="WH_DNA-bd_sf"/>
</dbReference>
<dbReference type="CTD" id="37033"/>
<reference evidence="16" key="1">
    <citation type="submission" date="2025-08" db="UniProtKB">
        <authorList>
            <consortium name="RefSeq"/>
        </authorList>
    </citation>
    <scope>IDENTIFICATION</scope>
</reference>
<keyword evidence="4 10" id="KW-0547">Nucleotide-binding</keyword>
<dbReference type="CDD" id="cd17300">
    <property type="entry name" value="PIPKc_PIKfyve"/>
    <property type="match status" value="1"/>
</dbReference>
<feature type="region of interest" description="Disordered" evidence="11">
    <location>
        <begin position="1311"/>
        <end position="1338"/>
    </location>
</feature>
<evidence type="ECO:0000256" key="6">
    <source>
        <dbReference type="ARBA" id="ARBA00022777"/>
    </source>
</evidence>
<dbReference type="FunFam" id="3.50.7.10:FF:000007">
    <property type="entry name" value="1-phosphatidylinositol 3-phosphate 5-kinase isoform X1"/>
    <property type="match status" value="1"/>
</dbReference>
<dbReference type="Gene3D" id="3.30.40.10">
    <property type="entry name" value="Zinc/RING finger domain, C3HC4 (zinc finger)"/>
    <property type="match status" value="1"/>
</dbReference>
<evidence type="ECO:0000256" key="5">
    <source>
        <dbReference type="ARBA" id="ARBA00022771"/>
    </source>
</evidence>
<proteinExistence type="predicted"/>
<dbReference type="InterPro" id="IPR000306">
    <property type="entry name" value="Znf_FYVE"/>
</dbReference>
<dbReference type="FunFam" id="3.30.810.10:FF:000001">
    <property type="entry name" value="1-phosphatidylinositol 3-phosphate 5-kinase FAB1"/>
    <property type="match status" value="1"/>
</dbReference>
<evidence type="ECO:0000256" key="10">
    <source>
        <dbReference type="PROSITE-ProRule" id="PRU00781"/>
    </source>
</evidence>
<keyword evidence="6 10" id="KW-0418">Kinase</keyword>
<dbReference type="GO" id="GO:0000285">
    <property type="term" value="F:1-phosphatidylinositol-3-phosphate 5-kinase activity"/>
    <property type="evidence" value="ECO:0007669"/>
    <property type="project" value="UniProtKB-EC"/>
</dbReference>
<dbReference type="SMART" id="SM00049">
    <property type="entry name" value="DEP"/>
    <property type="match status" value="1"/>
</dbReference>
<dbReference type="InterPro" id="IPR013083">
    <property type="entry name" value="Znf_RING/FYVE/PHD"/>
</dbReference>
<dbReference type="PROSITE" id="PS50178">
    <property type="entry name" value="ZF_FYVE"/>
    <property type="match status" value="1"/>
</dbReference>
<gene>
    <name evidence="16" type="primary">LOC100909092</name>
</gene>
<dbReference type="Proteomes" id="UP000694867">
    <property type="component" value="Unplaced"/>
</dbReference>
<dbReference type="SUPFAM" id="SSF46785">
    <property type="entry name" value="Winged helix' DNA-binding domain"/>
    <property type="match status" value="1"/>
</dbReference>
<evidence type="ECO:0000256" key="8">
    <source>
        <dbReference type="ARBA" id="ARBA00022840"/>
    </source>
</evidence>
<evidence type="ECO:0000259" key="12">
    <source>
        <dbReference type="PROSITE" id="PS50178"/>
    </source>
</evidence>
<dbReference type="InterPro" id="IPR011011">
    <property type="entry name" value="Znf_FYVE_PHD"/>
</dbReference>
<dbReference type="InterPro" id="IPR036388">
    <property type="entry name" value="WH-like_DNA-bd_sf"/>
</dbReference>
<feature type="compositionally biased region" description="Polar residues" evidence="11">
    <location>
        <begin position="729"/>
        <end position="745"/>
    </location>
</feature>
<dbReference type="Pfam" id="PF01504">
    <property type="entry name" value="PIP5K"/>
    <property type="match status" value="1"/>
</dbReference>
<accession>A0AAJ7SG25</accession>